<reference evidence="4" key="2">
    <citation type="submission" date="2020-09" db="EMBL/GenBank/DDBJ databases">
        <authorList>
            <person name="Sun Q."/>
            <person name="Ohkuma M."/>
        </authorList>
    </citation>
    <scope>NUCLEOTIDE SEQUENCE</scope>
    <source>
        <strain evidence="4">JCM 4335</strain>
    </source>
</reference>
<dbReference type="AlphaFoldDB" id="A0A918EKZ4"/>
<dbReference type="PROSITE" id="PS51186">
    <property type="entry name" value="GNAT"/>
    <property type="match status" value="1"/>
</dbReference>
<keyword evidence="1" id="KW-0808">Transferase</keyword>
<sequence length="153" mass="16384">MRVEGWRSAYRDLLPAAYLAALSVAEDTEVRREHLARAGEEVVHLVAERDGEVVGWAAFGPDRSPGAGPGDGELYALYARPDVVGTGVGRALTDEVAARAAARGCARLSLWVLEGNALGRRFYAKAGFVPDGACEPWEVGGTTLAELRYVRTL</sequence>
<name>A0A918EKZ4_9ACTN</name>
<evidence type="ECO:0000313" key="4">
    <source>
        <dbReference type="EMBL" id="GGQ18235.1"/>
    </source>
</evidence>
<accession>A0A918EKZ4</accession>
<dbReference type="Gene3D" id="3.40.630.30">
    <property type="match status" value="1"/>
</dbReference>
<dbReference type="Pfam" id="PF00583">
    <property type="entry name" value="Acetyltransf_1"/>
    <property type="match status" value="1"/>
</dbReference>
<dbReference type="InterPro" id="IPR000182">
    <property type="entry name" value="GNAT_dom"/>
</dbReference>
<comment type="caution">
    <text evidence="4">The sequence shown here is derived from an EMBL/GenBank/DDBJ whole genome shotgun (WGS) entry which is preliminary data.</text>
</comment>
<dbReference type="Proteomes" id="UP000654123">
    <property type="component" value="Unassembled WGS sequence"/>
</dbReference>
<evidence type="ECO:0000259" key="3">
    <source>
        <dbReference type="PROSITE" id="PS51186"/>
    </source>
</evidence>
<evidence type="ECO:0000256" key="2">
    <source>
        <dbReference type="ARBA" id="ARBA00023315"/>
    </source>
</evidence>
<evidence type="ECO:0000313" key="5">
    <source>
        <dbReference type="Proteomes" id="UP000654123"/>
    </source>
</evidence>
<dbReference type="GO" id="GO:0016747">
    <property type="term" value="F:acyltransferase activity, transferring groups other than amino-acyl groups"/>
    <property type="evidence" value="ECO:0007669"/>
    <property type="project" value="InterPro"/>
</dbReference>
<gene>
    <name evidence="4" type="ORF">GCM10010249_41020</name>
</gene>
<reference evidence="4" key="1">
    <citation type="journal article" date="2014" name="Int. J. Syst. Evol. Microbiol.">
        <title>Complete genome sequence of Corynebacterium casei LMG S-19264T (=DSM 44701T), isolated from a smear-ripened cheese.</title>
        <authorList>
            <consortium name="US DOE Joint Genome Institute (JGI-PGF)"/>
            <person name="Walter F."/>
            <person name="Albersmeier A."/>
            <person name="Kalinowski J."/>
            <person name="Ruckert C."/>
        </authorList>
    </citation>
    <scope>NUCLEOTIDE SEQUENCE</scope>
    <source>
        <strain evidence="4">JCM 4335</strain>
    </source>
</reference>
<dbReference type="EMBL" id="BMSV01000008">
    <property type="protein sequence ID" value="GGQ18235.1"/>
    <property type="molecule type" value="Genomic_DNA"/>
</dbReference>
<keyword evidence="5" id="KW-1185">Reference proteome</keyword>
<dbReference type="InterPro" id="IPR016181">
    <property type="entry name" value="Acyl_CoA_acyltransferase"/>
</dbReference>
<proteinExistence type="predicted"/>
<feature type="domain" description="N-acetyltransferase" evidence="3">
    <location>
        <begin position="1"/>
        <end position="153"/>
    </location>
</feature>
<keyword evidence="2" id="KW-0012">Acyltransferase</keyword>
<dbReference type="CDD" id="cd04301">
    <property type="entry name" value="NAT_SF"/>
    <property type="match status" value="1"/>
</dbReference>
<dbReference type="InterPro" id="IPR050832">
    <property type="entry name" value="Bact_Acetyltransf"/>
</dbReference>
<organism evidence="4 5">
    <name type="scientific">Streptomyces roseolilacinus</name>
    <dbReference type="NCBI Taxonomy" id="66904"/>
    <lineage>
        <taxon>Bacteria</taxon>
        <taxon>Bacillati</taxon>
        <taxon>Actinomycetota</taxon>
        <taxon>Actinomycetes</taxon>
        <taxon>Kitasatosporales</taxon>
        <taxon>Streptomycetaceae</taxon>
        <taxon>Streptomyces</taxon>
    </lineage>
</organism>
<dbReference type="PANTHER" id="PTHR43877">
    <property type="entry name" value="AMINOALKYLPHOSPHONATE N-ACETYLTRANSFERASE-RELATED-RELATED"/>
    <property type="match status" value="1"/>
</dbReference>
<dbReference type="SUPFAM" id="SSF55729">
    <property type="entry name" value="Acyl-CoA N-acyltransferases (Nat)"/>
    <property type="match status" value="1"/>
</dbReference>
<evidence type="ECO:0000256" key="1">
    <source>
        <dbReference type="ARBA" id="ARBA00022679"/>
    </source>
</evidence>
<protein>
    <submittedName>
        <fullName evidence="4">N-acetyltransferase</fullName>
    </submittedName>
</protein>